<dbReference type="Pfam" id="PF08032">
    <property type="entry name" value="SpoU_sub_bind"/>
    <property type="match status" value="1"/>
</dbReference>
<evidence type="ECO:0000256" key="7">
    <source>
        <dbReference type="ARBA" id="ARBA00022946"/>
    </source>
</evidence>
<proteinExistence type="inferred from homology"/>
<gene>
    <name evidence="11" type="ORF">SPPG_06524</name>
</gene>
<dbReference type="InterPro" id="IPR047182">
    <property type="entry name" value="MRM1"/>
</dbReference>
<evidence type="ECO:0000256" key="4">
    <source>
        <dbReference type="ARBA" id="ARBA00022603"/>
    </source>
</evidence>
<accession>A0A0L0H9B3</accession>
<comment type="similarity">
    <text evidence="2">Belongs to the class IV-like SAM-binding methyltransferase superfamily. RNA methyltransferase TrmH family.</text>
</comment>
<keyword evidence="6" id="KW-0949">S-adenosyl-L-methionine</keyword>
<dbReference type="VEuPathDB" id="FungiDB:SPPG_06524"/>
<dbReference type="Gene3D" id="3.30.1330.30">
    <property type="match status" value="1"/>
</dbReference>
<dbReference type="InterPro" id="IPR001537">
    <property type="entry name" value="SpoU_MeTrfase"/>
</dbReference>
<dbReference type="Proteomes" id="UP000053201">
    <property type="component" value="Unassembled WGS sequence"/>
</dbReference>
<dbReference type="STRING" id="645134.A0A0L0H9B3"/>
<dbReference type="Gene3D" id="3.40.1280.10">
    <property type="match status" value="1"/>
</dbReference>
<dbReference type="InterPro" id="IPR029064">
    <property type="entry name" value="Ribosomal_eL30-like_sf"/>
</dbReference>
<keyword evidence="3" id="KW-0698">rRNA processing</keyword>
<evidence type="ECO:0000256" key="9">
    <source>
        <dbReference type="ARBA" id="ARBA00034881"/>
    </source>
</evidence>
<evidence type="ECO:0000313" key="12">
    <source>
        <dbReference type="Proteomes" id="UP000053201"/>
    </source>
</evidence>
<keyword evidence="7" id="KW-0809">Transit peptide</keyword>
<dbReference type="SMART" id="SM00967">
    <property type="entry name" value="SpoU_sub_bind"/>
    <property type="match status" value="1"/>
</dbReference>
<dbReference type="PANTHER" id="PTHR46103">
    <property type="entry name" value="RRNA METHYLTRANSFERASE 1, MITOCHONDRIAL"/>
    <property type="match status" value="1"/>
</dbReference>
<evidence type="ECO:0000256" key="5">
    <source>
        <dbReference type="ARBA" id="ARBA00022679"/>
    </source>
</evidence>
<dbReference type="InterPro" id="IPR029028">
    <property type="entry name" value="Alpha/beta_knot_MTases"/>
</dbReference>
<dbReference type="SUPFAM" id="SSF75217">
    <property type="entry name" value="alpha/beta knot"/>
    <property type="match status" value="1"/>
</dbReference>
<keyword evidence="8" id="KW-0496">Mitochondrion</keyword>
<evidence type="ECO:0000259" key="10">
    <source>
        <dbReference type="SMART" id="SM00967"/>
    </source>
</evidence>
<dbReference type="FunCoup" id="A0A0L0H9B3">
    <property type="interactions" value="174"/>
</dbReference>
<dbReference type="InterPro" id="IPR029026">
    <property type="entry name" value="tRNA_m1G_MTases_N"/>
</dbReference>
<sequence length="330" mass="36144">MHPLVCSFARLLPAASYRTTAQRTLEHLYGASCVIPALEIGRRKLRKLYVKEGGELDGIRSSKRGDRSNKWVELALQLAQRREVTVSRVPASRLDALSDGRPHQGLVLAAAPLECVQLRHLGCWQNEGDSDSRYSAVITKRESLTIPFSSREGRRRHPIWLALDQIVDPQNLGGILRSAHFFDIDGVILTDRETAPFSPFVSKASAGALEVMDLYITPSLPKFLESSAENGWHIYGTDIHSDNTISLSEYSRAKHSGLEVPPLIHSPTILVLGSEGKGMRPVVSKACHDHLVIGDQVEDDEDAKGGGKYTVDSLNVSVAAGILMHTLVSA</sequence>
<evidence type="ECO:0000256" key="6">
    <source>
        <dbReference type="ARBA" id="ARBA00022691"/>
    </source>
</evidence>
<keyword evidence="4" id="KW-0489">Methyltransferase</keyword>
<evidence type="ECO:0000256" key="1">
    <source>
        <dbReference type="ARBA" id="ARBA00004173"/>
    </source>
</evidence>
<dbReference type="OrthoDB" id="270651at2759"/>
<evidence type="ECO:0000313" key="11">
    <source>
        <dbReference type="EMBL" id="KNC98115.1"/>
    </source>
</evidence>
<dbReference type="CDD" id="cd18105">
    <property type="entry name" value="SpoU-like_MRM1"/>
    <property type="match status" value="1"/>
</dbReference>
<protein>
    <recommendedName>
        <fullName evidence="9">rRNA methyltransferase 1, mitochondrial</fullName>
    </recommendedName>
</protein>
<evidence type="ECO:0000256" key="3">
    <source>
        <dbReference type="ARBA" id="ARBA00022552"/>
    </source>
</evidence>
<dbReference type="OMA" id="RKYAHVH"/>
<dbReference type="InterPro" id="IPR047261">
    <property type="entry name" value="MRM1_MeTrfase_dom"/>
</dbReference>
<dbReference type="PANTHER" id="PTHR46103:SF1">
    <property type="entry name" value="RRNA METHYLTRANSFERASE 1, MITOCHONDRIAL"/>
    <property type="match status" value="1"/>
</dbReference>
<dbReference type="GO" id="GO:0003723">
    <property type="term" value="F:RNA binding"/>
    <property type="evidence" value="ECO:0007669"/>
    <property type="project" value="InterPro"/>
</dbReference>
<comment type="subcellular location">
    <subcellularLocation>
        <location evidence="1">Mitochondrion</location>
    </subcellularLocation>
</comment>
<keyword evidence="5" id="KW-0808">Transferase</keyword>
<dbReference type="EMBL" id="KQ257461">
    <property type="protein sequence ID" value="KNC98115.1"/>
    <property type="molecule type" value="Genomic_DNA"/>
</dbReference>
<dbReference type="GeneID" id="27689818"/>
<dbReference type="eggNOG" id="KOG0838">
    <property type="taxonomic scope" value="Eukaryota"/>
</dbReference>
<dbReference type="InterPro" id="IPR013123">
    <property type="entry name" value="SpoU_subst-bd"/>
</dbReference>
<dbReference type="RefSeq" id="XP_016606155.1">
    <property type="nucleotide sequence ID" value="XM_016754724.1"/>
</dbReference>
<evidence type="ECO:0000256" key="8">
    <source>
        <dbReference type="ARBA" id="ARBA00023128"/>
    </source>
</evidence>
<dbReference type="SUPFAM" id="SSF55315">
    <property type="entry name" value="L30e-like"/>
    <property type="match status" value="1"/>
</dbReference>
<name>A0A0L0H9B3_SPIPD</name>
<keyword evidence="12" id="KW-1185">Reference proteome</keyword>
<dbReference type="InParanoid" id="A0A0L0H9B3"/>
<feature type="domain" description="RNA 2-O ribose methyltransferase substrate binding" evidence="10">
    <location>
        <begin position="27"/>
        <end position="116"/>
    </location>
</feature>
<reference evidence="11 12" key="1">
    <citation type="submission" date="2009-08" db="EMBL/GenBank/DDBJ databases">
        <title>The Genome Sequence of Spizellomyces punctatus strain DAOM BR117.</title>
        <authorList>
            <consortium name="The Broad Institute Genome Sequencing Platform"/>
            <person name="Russ C."/>
            <person name="Cuomo C."/>
            <person name="Shea T."/>
            <person name="Young S.K."/>
            <person name="Zeng Q."/>
            <person name="Koehrsen M."/>
            <person name="Haas B."/>
            <person name="Borodovsky M."/>
            <person name="Guigo R."/>
            <person name="Alvarado L."/>
            <person name="Berlin A."/>
            <person name="Bochicchio J."/>
            <person name="Borenstein D."/>
            <person name="Chapman S."/>
            <person name="Chen Z."/>
            <person name="Engels R."/>
            <person name="Freedman E."/>
            <person name="Gellesch M."/>
            <person name="Goldberg J."/>
            <person name="Griggs A."/>
            <person name="Gujja S."/>
            <person name="Heiman D."/>
            <person name="Hepburn T."/>
            <person name="Howarth C."/>
            <person name="Jen D."/>
            <person name="Larson L."/>
            <person name="Lewis B."/>
            <person name="Mehta T."/>
            <person name="Park D."/>
            <person name="Pearson M."/>
            <person name="Roberts A."/>
            <person name="Saif S."/>
            <person name="Shenoy N."/>
            <person name="Sisk P."/>
            <person name="Stolte C."/>
            <person name="Sykes S."/>
            <person name="Thomson T."/>
            <person name="Walk T."/>
            <person name="White J."/>
            <person name="Yandava C."/>
            <person name="Burger G."/>
            <person name="Gray M.W."/>
            <person name="Holland P.W.H."/>
            <person name="King N."/>
            <person name="Lang F.B.F."/>
            <person name="Roger A.J."/>
            <person name="Ruiz-Trillo I."/>
            <person name="Lander E."/>
            <person name="Nusbaum C."/>
        </authorList>
    </citation>
    <scope>NUCLEOTIDE SEQUENCE [LARGE SCALE GENOMIC DNA]</scope>
    <source>
        <strain evidence="11 12">DAOM BR117</strain>
    </source>
</reference>
<dbReference type="Pfam" id="PF00588">
    <property type="entry name" value="SpoU_methylase"/>
    <property type="match status" value="1"/>
</dbReference>
<organism evidence="11 12">
    <name type="scientific">Spizellomyces punctatus (strain DAOM BR117)</name>
    <dbReference type="NCBI Taxonomy" id="645134"/>
    <lineage>
        <taxon>Eukaryota</taxon>
        <taxon>Fungi</taxon>
        <taxon>Fungi incertae sedis</taxon>
        <taxon>Chytridiomycota</taxon>
        <taxon>Chytridiomycota incertae sedis</taxon>
        <taxon>Chytridiomycetes</taxon>
        <taxon>Spizellomycetales</taxon>
        <taxon>Spizellomycetaceae</taxon>
        <taxon>Spizellomyces</taxon>
    </lineage>
</organism>
<dbReference type="AlphaFoldDB" id="A0A0L0H9B3"/>
<dbReference type="GO" id="GO:0005739">
    <property type="term" value="C:mitochondrion"/>
    <property type="evidence" value="ECO:0007669"/>
    <property type="project" value="UniProtKB-SubCell"/>
</dbReference>
<evidence type="ECO:0000256" key="2">
    <source>
        <dbReference type="ARBA" id="ARBA00007228"/>
    </source>
</evidence>
<dbReference type="GO" id="GO:0016435">
    <property type="term" value="F:rRNA (guanine) methyltransferase activity"/>
    <property type="evidence" value="ECO:0007669"/>
    <property type="project" value="TreeGrafter"/>
</dbReference>